<feature type="chain" id="PRO_5001583156" description="Lipoprotein SmpA/OmlA domain-containing protein" evidence="2">
    <location>
        <begin position="23"/>
        <end position="109"/>
    </location>
</feature>
<dbReference type="KEGG" id="xfs:D934_11380"/>
<evidence type="ECO:0000256" key="2">
    <source>
        <dbReference type="SAM" id="SignalP"/>
    </source>
</evidence>
<evidence type="ECO:0000313" key="4">
    <source>
        <dbReference type="Proteomes" id="UP000027215"/>
    </source>
</evidence>
<reference evidence="3 4" key="1">
    <citation type="submission" date="2013-08" db="EMBL/GenBank/DDBJ databases">
        <authorList>
            <person name="Stouthamer R."/>
            <person name="Nunney L."/>
        </authorList>
    </citation>
    <scope>NUCLEOTIDE SEQUENCE [LARGE SCALE GENOMIC DNA]</scope>
    <source>
        <strain evidence="4">ann-1</strain>
    </source>
</reference>
<sequence>MQNGRIACTLSALLGISFTAQAETLLIDRVKINPAAAPMRGQSIAQVETHYGTPTEKLEPRGGQKRKWPKIDRWVYPHYTVYFEKGKVIDSVMNSVSADEIGPKTTPTR</sequence>
<evidence type="ECO:0000313" key="3">
    <source>
        <dbReference type="EMBL" id="AIC10563.1"/>
    </source>
</evidence>
<keyword evidence="2" id="KW-0732">Signal</keyword>
<evidence type="ECO:0008006" key="5">
    <source>
        <dbReference type="Google" id="ProtNLM"/>
    </source>
</evidence>
<feature type="region of interest" description="Disordered" evidence="1">
    <location>
        <begin position="43"/>
        <end position="64"/>
    </location>
</feature>
<dbReference type="RefSeq" id="WP_020852198.1">
    <property type="nucleotide sequence ID" value="NZ_CP006696.1"/>
</dbReference>
<dbReference type="Proteomes" id="UP000027215">
    <property type="component" value="Chromosome"/>
</dbReference>
<dbReference type="HOGENOM" id="CLU_170271_1_0_6"/>
<dbReference type="PATRIC" id="fig|155920.8.peg.2667"/>
<feature type="signal peptide" evidence="2">
    <location>
        <begin position="1"/>
        <end position="22"/>
    </location>
</feature>
<organism evidence="3 4">
    <name type="scientific">Xylella fastidiosa subsp. sandyi Ann-1</name>
    <dbReference type="NCBI Taxonomy" id="155920"/>
    <lineage>
        <taxon>Bacteria</taxon>
        <taxon>Pseudomonadati</taxon>
        <taxon>Pseudomonadota</taxon>
        <taxon>Gammaproteobacteria</taxon>
        <taxon>Lysobacterales</taxon>
        <taxon>Lysobacteraceae</taxon>
        <taxon>Xylella</taxon>
    </lineage>
</organism>
<proteinExistence type="predicted"/>
<accession>A0A060H4R2</accession>
<evidence type="ECO:0000256" key="1">
    <source>
        <dbReference type="SAM" id="MobiDB-lite"/>
    </source>
</evidence>
<gene>
    <name evidence="3" type="ORF">D934_11380</name>
</gene>
<dbReference type="EMBL" id="CP006696">
    <property type="protein sequence ID" value="AIC10563.1"/>
    <property type="molecule type" value="Genomic_DNA"/>
</dbReference>
<dbReference type="AlphaFoldDB" id="A0A060H4R2"/>
<protein>
    <recommendedName>
        <fullName evidence="5">Lipoprotein SmpA/OmlA domain-containing protein</fullName>
    </recommendedName>
</protein>
<name>A0A060H4R2_XYLFS</name>